<feature type="compositionally biased region" description="Basic and acidic residues" evidence="5">
    <location>
        <begin position="416"/>
        <end position="427"/>
    </location>
</feature>
<feature type="compositionally biased region" description="Basic and acidic residues" evidence="5">
    <location>
        <begin position="483"/>
        <end position="496"/>
    </location>
</feature>
<dbReference type="EMBL" id="JAHLQT010011632">
    <property type="protein sequence ID" value="KAG7172148.1"/>
    <property type="molecule type" value="Genomic_DNA"/>
</dbReference>
<keyword evidence="1" id="KW-0677">Repeat</keyword>
<feature type="compositionally biased region" description="Polar residues" evidence="5">
    <location>
        <begin position="460"/>
        <end position="482"/>
    </location>
</feature>
<gene>
    <name evidence="6" type="primary">Ankrd26-L</name>
    <name evidence="6" type="ORF">Hamer_G001154</name>
</gene>
<dbReference type="Proteomes" id="UP000747542">
    <property type="component" value="Unassembled WGS sequence"/>
</dbReference>
<name>A0A8J5N2T5_HOMAM</name>
<dbReference type="PANTHER" id="PTHR24173:SF74">
    <property type="entry name" value="ANKYRIN REPEAT DOMAIN-CONTAINING PROTEIN 16"/>
    <property type="match status" value="1"/>
</dbReference>
<dbReference type="PROSITE" id="PS50088">
    <property type="entry name" value="ANK_REPEAT"/>
    <property type="match status" value="1"/>
</dbReference>
<feature type="compositionally biased region" description="Low complexity" evidence="5">
    <location>
        <begin position="295"/>
        <end position="309"/>
    </location>
</feature>
<evidence type="ECO:0000256" key="4">
    <source>
        <dbReference type="SAM" id="Coils"/>
    </source>
</evidence>
<feature type="repeat" description="ANK" evidence="3">
    <location>
        <begin position="162"/>
        <end position="194"/>
    </location>
</feature>
<feature type="compositionally biased region" description="Basic and acidic residues" evidence="5">
    <location>
        <begin position="595"/>
        <end position="634"/>
    </location>
</feature>
<feature type="compositionally biased region" description="Basic and acidic residues" evidence="5">
    <location>
        <begin position="768"/>
        <end position="786"/>
    </location>
</feature>
<reference evidence="6" key="1">
    <citation type="journal article" date="2021" name="Sci. Adv.">
        <title>The American lobster genome reveals insights on longevity, neural, and immune adaptations.</title>
        <authorList>
            <person name="Polinski J.M."/>
            <person name="Zimin A.V."/>
            <person name="Clark K.F."/>
            <person name="Kohn A.B."/>
            <person name="Sadowski N."/>
            <person name="Timp W."/>
            <person name="Ptitsyn A."/>
            <person name="Khanna P."/>
            <person name="Romanova D.Y."/>
            <person name="Williams P."/>
            <person name="Greenwood S.J."/>
            <person name="Moroz L.L."/>
            <person name="Walt D.R."/>
            <person name="Bodnar A.G."/>
        </authorList>
    </citation>
    <scope>NUCLEOTIDE SEQUENCE</scope>
    <source>
        <strain evidence="6">GMGI-L3</strain>
    </source>
</reference>
<organism evidence="6 7">
    <name type="scientific">Homarus americanus</name>
    <name type="common">American lobster</name>
    <dbReference type="NCBI Taxonomy" id="6706"/>
    <lineage>
        <taxon>Eukaryota</taxon>
        <taxon>Metazoa</taxon>
        <taxon>Ecdysozoa</taxon>
        <taxon>Arthropoda</taxon>
        <taxon>Crustacea</taxon>
        <taxon>Multicrustacea</taxon>
        <taxon>Malacostraca</taxon>
        <taxon>Eumalacostraca</taxon>
        <taxon>Eucarida</taxon>
        <taxon>Decapoda</taxon>
        <taxon>Pleocyemata</taxon>
        <taxon>Astacidea</taxon>
        <taxon>Nephropoidea</taxon>
        <taxon>Nephropidae</taxon>
        <taxon>Homarus</taxon>
    </lineage>
</organism>
<feature type="region of interest" description="Disordered" evidence="5">
    <location>
        <begin position="713"/>
        <end position="786"/>
    </location>
</feature>
<evidence type="ECO:0000256" key="3">
    <source>
        <dbReference type="PROSITE-ProRule" id="PRU00023"/>
    </source>
</evidence>
<evidence type="ECO:0000256" key="1">
    <source>
        <dbReference type="ARBA" id="ARBA00022737"/>
    </source>
</evidence>
<keyword evidence="2 3" id="KW-0040">ANK repeat</keyword>
<feature type="compositionally biased region" description="Basic and acidic residues" evidence="5">
    <location>
        <begin position="903"/>
        <end position="939"/>
    </location>
</feature>
<dbReference type="Pfam" id="PF12796">
    <property type="entry name" value="Ank_2"/>
    <property type="match status" value="1"/>
</dbReference>
<dbReference type="SMART" id="SM00248">
    <property type="entry name" value="ANK"/>
    <property type="match status" value="2"/>
</dbReference>
<evidence type="ECO:0000256" key="5">
    <source>
        <dbReference type="SAM" id="MobiDB-lite"/>
    </source>
</evidence>
<sequence>MKKFKRVFGSVVNLSGGSGQSDDHPSGSPRVRGSYYSYETQSLDSFNSGLSTTTTTTTQVDPHSKQDKNFTKLHKWGFLGDTIKLRKCPSMLKTARERQLYTFAAAQGHGEAVLFLLGSKCNVEMKDNAGMTPFLRAMKIPGSYSSDAATETGPGVNVADKEGVTPLMVAAKMGNVPLVESLLDNGASVSPVDASKWSADYASFTNHNQLHRRLKMLMDGDGGSGLVPEGLINVSDDGSELGLGPSRRTSEDRHSEGPVGLTSEDRHSEGPSGRTPKDKHSEGPLGLTSEDRHSSYGGDNSWSDSSSDVDSIKEKPKLNLTKFLPSSDESAGNLFASEPSGGVVGPPKPAFIYQFFSELIDGDGRDEHSEQDREEDQEEEQDREKEQDRGNSLKADDSWKSSSEEEEPKLKSSGLFRDELNPGKEVDRDEEEPDLPLEGTPKRVTISRKSSLTPGGGNNSPGEVSPSSISTFRSGYLTSPKSTGKESPTRLIHGDSGENDASPSNLPQSSALGRRRSSVFKESPRRSPPKRRSPRKTRSHLHRSNNPTATARNVSLRDDHTGGRVADWDSEEGRKNKESDEDSNRVEKAIISPKGKQDNKEELEDKTQLERGDWDSEEESKNKESDKESNRVDKVIISPKVKQENKEELEDKIQLEGENCSIGGNKSSLLVPCTTTGESRTDTLSTVVGTLGRVGTMHEIEEMWESNASIIAKKKSSGSTTSSSIQNSDDSPKDDSKYFPDPTGTADPNTVMEVMNRESQHDNSSIGRDTDDNNDDELRNTDKQKNDCRDEVDNVLETEVAIGRGCSYDDFSSGVDDLLDSKPVLVSPAKLSPKTVPTSLRLLTGMKDQSLAVEEKLPQSEDSISYGNGKKLLILPREDSEAINVGKNLSIFTKSTEKIKLEANKKQMLYRESESRHTPADKNKKNELRQTSPDKKNEDMYTLPTTPGSRGSVVFSDDDSIDHSSTPRGPEEPDDGAASTETEESAHINSGLKDCLLTPLSSLPDASDVGQLQDLVRELRLKLEKEFGPEVALGTRVSNIQLREKNAKVIGGQLEVDLQRRAATRDLYTMRIRQLEYQGRHEQDSSRLKDQSLGIFTNSASNSRNSVANSATRPTPGTARRFSHGTTADQGTEETYFCPTPSTTAHVQTDATYSTQRESNTQTDASLPTTEHVLVQTEENDELKDIFASTSAAVVIRQTGVQTDPVNPLSESGETVHPEMIASAIEPGYKTSLMPSRLSSRRPVKRCEETCQRLSEGLSHIQDILEGQLDTVIKVYSDNTAIYSGDLKGDITQVSSDIQCKLDHLRKELNELQSSQESSQQVVGNMAASITDLKETNGEIWTCVSDHRNESKDSSSRGFDDLKEQLVSRINELVRAVESSGRCDDSGASQSPVREIVDKLETLEKSLTLSMEKNYIANDISGIQQVADDILKKIYIIEQSLQGVNNDMKSDQATLDERINDINESNKRLTHLLRSRTSETSLSEALEENFQIIQDHFKAPADVTPEDQRGLRARQRLGGSEGRLSKQVMEMTTQISGMQSGLLRVQSSLEAAQSSPSSSGIIDDTLISSSATNEQAISTLKFQNDSIIKQLEALQNELRSTVTQGQISRERREVCLLKEAINDKDNELVLLISAKETLQDKLRQQTMRLEDKSCKDEEQKLRIESLQEKLEHLEGIIKEKEQKIHQEATKNVDQSADAAKARPGELPAAEQQQRQWHDGELQVLRDAQDTAEAKIRELMERLQQASMERTPIKPRRRRRSDVQKATGGEEARGGDRTRRIATTRNEPTHRLERAEATLGLEKNNRLELEKQLTRAKEALTAHQRELSQAGETREALQDMEEHKKELEIEIESRDTAIDALRKKIDDINKEKLDLKQSIMILKGEKLSFELVKQEKELAEQMQKKTEEQLQELQRQIPREFVSKKSLQLFHREIENKYQLEMNAKLTQLNRIIQDQNKQQESLARTKISLERGSLRDEDDDTWKLRHDRLMGLYQHQSQTNHDRMHKISQTKRQHQDSQQESFSISLQEIDKHLKTPYATSTLLGQLTPPTSLHLPKAPSNIDSYHYTHSESLERIFTNLFPMMINHVLEYPPCNHLHTAYNEMDYRPWIKPAKMLDLLKKKYGL</sequence>
<dbReference type="PANTHER" id="PTHR24173">
    <property type="entry name" value="ANKYRIN REPEAT CONTAINING"/>
    <property type="match status" value="1"/>
</dbReference>
<feature type="region of interest" description="Disordered" evidence="5">
    <location>
        <begin position="1741"/>
        <end position="1784"/>
    </location>
</feature>
<dbReference type="SUPFAM" id="SSF48403">
    <property type="entry name" value="Ankyrin repeat"/>
    <property type="match status" value="1"/>
</dbReference>
<feature type="region of interest" description="Disordered" evidence="5">
    <location>
        <begin position="228"/>
        <end position="649"/>
    </location>
</feature>
<proteinExistence type="predicted"/>
<feature type="region of interest" description="Disordered" evidence="5">
    <location>
        <begin position="1687"/>
        <end position="1719"/>
    </location>
</feature>
<dbReference type="PROSITE" id="PS50297">
    <property type="entry name" value="ANK_REP_REGION"/>
    <property type="match status" value="1"/>
</dbReference>
<evidence type="ECO:0000313" key="7">
    <source>
        <dbReference type="Proteomes" id="UP000747542"/>
    </source>
</evidence>
<keyword evidence="7" id="KW-1185">Reference proteome</keyword>
<comment type="caution">
    <text evidence="6">The sequence shown here is derived from an EMBL/GenBank/DDBJ whole genome shotgun (WGS) entry which is preliminary data.</text>
</comment>
<feature type="compositionally biased region" description="Basic and acidic residues" evidence="5">
    <location>
        <begin position="382"/>
        <end position="403"/>
    </location>
</feature>
<feature type="compositionally biased region" description="Basic and acidic residues" evidence="5">
    <location>
        <begin position="362"/>
        <end position="371"/>
    </location>
</feature>
<feature type="compositionally biased region" description="Basic and acidic residues" evidence="5">
    <location>
        <begin position="1767"/>
        <end position="1778"/>
    </location>
</feature>
<feature type="compositionally biased region" description="Acidic residues" evidence="5">
    <location>
        <begin position="372"/>
        <end position="381"/>
    </location>
</feature>
<keyword evidence="4" id="KW-0175">Coiled coil</keyword>
<dbReference type="InterPro" id="IPR036770">
    <property type="entry name" value="Ankyrin_rpt-contain_sf"/>
</dbReference>
<feature type="compositionally biased region" description="Basic and acidic residues" evidence="5">
    <location>
        <begin position="571"/>
        <end position="588"/>
    </location>
</feature>
<protein>
    <submittedName>
        <fullName evidence="6">Ankyrin repeat domain-containing protein 26-like</fullName>
    </submittedName>
</protein>
<accession>A0A8J5N2T5</accession>
<feature type="compositionally biased region" description="Basic and acidic residues" evidence="5">
    <location>
        <begin position="263"/>
        <end position="282"/>
    </location>
</feature>
<feature type="compositionally biased region" description="Low complexity" evidence="5">
    <location>
        <begin position="713"/>
        <end position="729"/>
    </location>
</feature>
<feature type="compositionally biased region" description="Basic residues" evidence="5">
    <location>
        <begin position="527"/>
        <end position="543"/>
    </location>
</feature>
<feature type="coiled-coil region" evidence="4">
    <location>
        <begin position="1577"/>
        <end position="1604"/>
    </location>
</feature>
<evidence type="ECO:0000313" key="6">
    <source>
        <dbReference type="EMBL" id="KAG7172148.1"/>
    </source>
</evidence>
<feature type="compositionally biased region" description="Polar residues" evidence="5">
    <location>
        <begin position="499"/>
        <end position="511"/>
    </location>
</feature>
<evidence type="ECO:0000256" key="2">
    <source>
        <dbReference type="ARBA" id="ARBA00023043"/>
    </source>
</evidence>
<feature type="coiled-coil region" evidence="4">
    <location>
        <begin position="1791"/>
        <end position="1915"/>
    </location>
</feature>
<feature type="region of interest" description="Disordered" evidence="5">
    <location>
        <begin position="1097"/>
        <end position="1130"/>
    </location>
</feature>
<feature type="region of interest" description="Disordered" evidence="5">
    <location>
        <begin position="903"/>
        <end position="988"/>
    </location>
</feature>
<feature type="compositionally biased region" description="Polar residues" evidence="5">
    <location>
        <begin position="544"/>
        <end position="553"/>
    </location>
</feature>
<feature type="coiled-coil region" evidence="4">
    <location>
        <begin position="1295"/>
        <end position="1322"/>
    </location>
</feature>
<dbReference type="Gene3D" id="1.25.40.20">
    <property type="entry name" value="Ankyrin repeat-containing domain"/>
    <property type="match status" value="1"/>
</dbReference>
<dbReference type="InterPro" id="IPR002110">
    <property type="entry name" value="Ankyrin_rpt"/>
</dbReference>
<feature type="compositionally biased region" description="Low complexity" evidence="5">
    <location>
        <begin position="1098"/>
        <end position="1111"/>
    </location>
</feature>